<gene>
    <name evidence="1" type="ORF">EG68_09557</name>
</gene>
<protein>
    <submittedName>
        <fullName evidence="1">Uncharacterized protein</fullName>
    </submittedName>
</protein>
<keyword evidence="2" id="KW-1185">Reference proteome</keyword>
<comment type="caution">
    <text evidence="1">The sequence shown here is derived from an EMBL/GenBank/DDBJ whole genome shotgun (WGS) entry which is preliminary data.</text>
</comment>
<dbReference type="Proteomes" id="UP000822476">
    <property type="component" value="Unassembled WGS sequence"/>
</dbReference>
<proteinExistence type="predicted"/>
<evidence type="ECO:0000313" key="1">
    <source>
        <dbReference type="EMBL" id="KAF7248419.1"/>
    </source>
</evidence>
<name>A0A8S9YH64_9TREM</name>
<evidence type="ECO:0000313" key="2">
    <source>
        <dbReference type="Proteomes" id="UP000822476"/>
    </source>
</evidence>
<accession>A0A8S9YH64</accession>
<reference evidence="1" key="1">
    <citation type="submission" date="2019-07" db="EMBL/GenBank/DDBJ databases">
        <title>Annotation for the trematode Paragonimus miyazaki's.</title>
        <authorList>
            <person name="Choi Y.-J."/>
        </authorList>
    </citation>
    <scope>NUCLEOTIDE SEQUENCE</scope>
    <source>
        <strain evidence="1">Japan</strain>
    </source>
</reference>
<dbReference type="EMBL" id="JTDE01005628">
    <property type="protein sequence ID" value="KAF7248419.1"/>
    <property type="molecule type" value="Genomic_DNA"/>
</dbReference>
<sequence length="44" mass="4795">MLMRREFVGGEQLGYAMEYQAIGTVELRRIGAVAGYSSRLLGGS</sequence>
<organism evidence="1 2">
    <name type="scientific">Paragonimus skrjabini miyazakii</name>
    <dbReference type="NCBI Taxonomy" id="59628"/>
    <lineage>
        <taxon>Eukaryota</taxon>
        <taxon>Metazoa</taxon>
        <taxon>Spiralia</taxon>
        <taxon>Lophotrochozoa</taxon>
        <taxon>Platyhelminthes</taxon>
        <taxon>Trematoda</taxon>
        <taxon>Digenea</taxon>
        <taxon>Plagiorchiida</taxon>
        <taxon>Troglotremata</taxon>
        <taxon>Troglotrematidae</taxon>
        <taxon>Paragonimus</taxon>
    </lineage>
</organism>
<dbReference type="AlphaFoldDB" id="A0A8S9YH64"/>